<gene>
    <name evidence="6" type="ORF">GNF81_20470</name>
</gene>
<comment type="catalytic activity">
    <reaction evidence="1">
        <text>Hydrolysis of terminal non-reducing beta-D-galactose residues in beta-D-galactosides.</text>
        <dbReference type="EC" id="3.2.1.23"/>
    </reaction>
</comment>
<dbReference type="Proteomes" id="UP001289066">
    <property type="component" value="Unassembled WGS sequence"/>
</dbReference>
<dbReference type="Pfam" id="PF02836">
    <property type="entry name" value="Glyco_hydro_2_C"/>
    <property type="match status" value="1"/>
</dbReference>
<reference evidence="6" key="1">
    <citation type="submission" date="2019-11" db="EMBL/GenBank/DDBJ databases">
        <title>Characterization of Clostridium perfringens isolates from swine manure treated agricultural soils.</title>
        <authorList>
            <person name="Wushke S.T."/>
        </authorList>
    </citation>
    <scope>NUCLEOTIDE SEQUENCE</scope>
    <source>
        <strain evidence="6">X15</strain>
    </source>
</reference>
<evidence type="ECO:0000256" key="3">
    <source>
        <dbReference type="ARBA" id="ARBA00022801"/>
    </source>
</evidence>
<proteinExistence type="predicted"/>
<comment type="caution">
    <text evidence="6">The sequence shown here is derived from an EMBL/GenBank/DDBJ whole genome shotgun (WGS) entry which is preliminary data.</text>
</comment>
<sequence>MFRGVNRHESDLIDGRAITKDDIKEDLAIMKQFNVNAIRTSHYPNNPYTYALADELGLYICDEANIESHKG</sequence>
<accession>A0AAW9J8Y4</accession>
<dbReference type="InterPro" id="IPR006103">
    <property type="entry name" value="Glyco_hydro_2_cat"/>
</dbReference>
<dbReference type="InterPro" id="IPR017853">
    <property type="entry name" value="GH"/>
</dbReference>
<dbReference type="SUPFAM" id="SSF51445">
    <property type="entry name" value="(Trans)glycosidases"/>
    <property type="match status" value="1"/>
</dbReference>
<evidence type="ECO:0000256" key="2">
    <source>
        <dbReference type="ARBA" id="ARBA00012756"/>
    </source>
</evidence>
<keyword evidence="3" id="KW-0378">Hydrolase</keyword>
<dbReference type="InterPro" id="IPR050347">
    <property type="entry name" value="Bact_Beta-galactosidase"/>
</dbReference>
<evidence type="ECO:0000313" key="7">
    <source>
        <dbReference type="Proteomes" id="UP001289066"/>
    </source>
</evidence>
<protein>
    <recommendedName>
        <fullName evidence="2">beta-galactosidase</fullName>
        <ecNumber evidence="2">3.2.1.23</ecNumber>
    </recommendedName>
</protein>
<dbReference type="PANTHER" id="PTHR46323">
    <property type="entry name" value="BETA-GALACTOSIDASE"/>
    <property type="match status" value="1"/>
</dbReference>
<dbReference type="RefSeq" id="WP_322413412.1">
    <property type="nucleotide sequence ID" value="NZ_WNVG01001218.1"/>
</dbReference>
<name>A0AAW9J8Y4_CLOPF</name>
<evidence type="ECO:0000259" key="5">
    <source>
        <dbReference type="Pfam" id="PF02836"/>
    </source>
</evidence>
<dbReference type="EMBL" id="WNVG01001218">
    <property type="protein sequence ID" value="MDZ5035063.1"/>
    <property type="molecule type" value="Genomic_DNA"/>
</dbReference>
<organism evidence="6 7">
    <name type="scientific">Clostridium perfringens</name>
    <dbReference type="NCBI Taxonomy" id="1502"/>
    <lineage>
        <taxon>Bacteria</taxon>
        <taxon>Bacillati</taxon>
        <taxon>Bacillota</taxon>
        <taxon>Clostridia</taxon>
        <taxon>Eubacteriales</taxon>
        <taxon>Clostridiaceae</taxon>
        <taxon>Clostridium</taxon>
    </lineage>
</organism>
<dbReference type="PANTHER" id="PTHR46323:SF2">
    <property type="entry name" value="BETA-GALACTOSIDASE"/>
    <property type="match status" value="1"/>
</dbReference>
<keyword evidence="4" id="KW-0326">Glycosidase</keyword>
<dbReference type="EC" id="3.2.1.23" evidence="2"/>
<dbReference type="GO" id="GO:0009341">
    <property type="term" value="C:beta-galactosidase complex"/>
    <property type="evidence" value="ECO:0007669"/>
    <property type="project" value="TreeGrafter"/>
</dbReference>
<feature type="domain" description="Glycoside hydrolase family 2 catalytic" evidence="5">
    <location>
        <begin position="1"/>
        <end position="69"/>
    </location>
</feature>
<feature type="non-terminal residue" evidence="6">
    <location>
        <position position="71"/>
    </location>
</feature>
<dbReference type="Gene3D" id="3.20.20.80">
    <property type="entry name" value="Glycosidases"/>
    <property type="match status" value="1"/>
</dbReference>
<dbReference type="AlphaFoldDB" id="A0AAW9J8Y4"/>
<evidence type="ECO:0000313" key="6">
    <source>
        <dbReference type="EMBL" id="MDZ5035063.1"/>
    </source>
</evidence>
<evidence type="ECO:0000256" key="1">
    <source>
        <dbReference type="ARBA" id="ARBA00001412"/>
    </source>
</evidence>
<dbReference type="GO" id="GO:0005990">
    <property type="term" value="P:lactose catabolic process"/>
    <property type="evidence" value="ECO:0007669"/>
    <property type="project" value="TreeGrafter"/>
</dbReference>
<dbReference type="GO" id="GO:0004565">
    <property type="term" value="F:beta-galactosidase activity"/>
    <property type="evidence" value="ECO:0007669"/>
    <property type="project" value="UniProtKB-EC"/>
</dbReference>
<evidence type="ECO:0000256" key="4">
    <source>
        <dbReference type="ARBA" id="ARBA00023295"/>
    </source>
</evidence>